<dbReference type="STRING" id="1565605.PG1C_02410"/>
<gene>
    <name evidence="1" type="ORF">PG1C_02410</name>
</gene>
<accession>A0A0C5J7N5</accession>
<dbReference type="EMBL" id="CP010554">
    <property type="protein sequence ID" value="AJP47629.1"/>
    <property type="molecule type" value="Genomic_DNA"/>
</dbReference>
<keyword evidence="2" id="KW-1185">Reference proteome</keyword>
<evidence type="ECO:0000313" key="1">
    <source>
        <dbReference type="EMBL" id="AJP47629.1"/>
    </source>
</evidence>
<dbReference type="PATRIC" id="fig|1565605.3.peg.505"/>
<name>A0A0C5J7N5_9PROT</name>
<dbReference type="AlphaFoldDB" id="A0A0C5J7N5"/>
<reference evidence="1 2" key="1">
    <citation type="journal article" date="2015" name="Genome Announc.">
        <title>Complete Genome Sequence of a Novel Bacterium within the Family Rhodocyclaceae That Degrades Polycyclic Aromatic Hydrocarbons.</title>
        <authorList>
            <person name="Singleton D.R."/>
            <person name="Dickey A.N."/>
            <person name="Scholl E.H."/>
            <person name="Wright F.A."/>
            <person name="Aitken M.D."/>
        </authorList>
    </citation>
    <scope>NUCLEOTIDE SEQUENCE [LARGE SCALE GENOMIC DNA]</scope>
    <source>
        <strain evidence="2">PG1-Ca6</strain>
    </source>
</reference>
<dbReference type="HOGENOM" id="CLU_162024_1_0_4"/>
<evidence type="ECO:0000313" key="2">
    <source>
        <dbReference type="Proteomes" id="UP000061603"/>
    </source>
</evidence>
<protein>
    <submittedName>
        <fullName evidence="1">Uncharacterized protein</fullName>
    </submittedName>
</protein>
<organism evidence="1 2">
    <name type="scientific">Rugosibacter aromaticivorans</name>
    <dbReference type="NCBI Taxonomy" id="1565605"/>
    <lineage>
        <taxon>Bacteria</taxon>
        <taxon>Pseudomonadati</taxon>
        <taxon>Pseudomonadota</taxon>
        <taxon>Betaproteobacteria</taxon>
        <taxon>Nitrosomonadales</taxon>
        <taxon>Sterolibacteriaceae</taxon>
        <taxon>Rugosibacter</taxon>
    </lineage>
</organism>
<dbReference type="Proteomes" id="UP000061603">
    <property type="component" value="Chromosome"/>
</dbReference>
<sequence length="116" mass="13144">MSTAIPRPELSALEAHIAAWGLPTTEHRLSKRLSSSMDEVRAFYDAMLPKLPEVIDYLNQFPLDGIPKNDNPLVWATLAMCEVDNAVNKWNRVVLDTGIDIRRMIPKTSFSDRGYE</sequence>
<dbReference type="RefSeq" id="WP_202635859.1">
    <property type="nucleotide sequence ID" value="NZ_CP010554.1"/>
</dbReference>
<proteinExistence type="predicted"/>
<dbReference type="KEGG" id="rbu:PG1C_02410"/>